<dbReference type="SUPFAM" id="SSF52091">
    <property type="entry name" value="SpoIIaa-like"/>
    <property type="match status" value="1"/>
</dbReference>
<dbReference type="EMBL" id="VSFC01000012">
    <property type="protein sequence ID" value="TYA58887.1"/>
    <property type="molecule type" value="Genomic_DNA"/>
</dbReference>
<sequence>MSNLLTFPFGKVTVHDNYIIVVMNEGIVVTPDFNSVLEDIAKTYFSNKAFVYITHRINSYSVDPNIYFKTSQITNLKGFAVVTGDKLYRDNVALEKTFFSKPFKSFAQLNKAIDWANNLLESN</sequence>
<proteinExistence type="predicted"/>
<evidence type="ECO:0008006" key="3">
    <source>
        <dbReference type="Google" id="ProtNLM"/>
    </source>
</evidence>
<accession>A0A5D0GMH4</accession>
<keyword evidence="2" id="KW-1185">Reference proteome</keyword>
<comment type="caution">
    <text evidence="1">The sequence shown here is derived from an EMBL/GenBank/DDBJ whole genome shotgun (WGS) entry which is preliminary data.</text>
</comment>
<dbReference type="AlphaFoldDB" id="A0A5D0GMH4"/>
<dbReference type="Proteomes" id="UP000324550">
    <property type="component" value="Unassembled WGS sequence"/>
</dbReference>
<organism evidence="1 2">
    <name type="scientific">Formosa maritima</name>
    <dbReference type="NCBI Taxonomy" id="2592046"/>
    <lineage>
        <taxon>Bacteria</taxon>
        <taxon>Pseudomonadati</taxon>
        <taxon>Bacteroidota</taxon>
        <taxon>Flavobacteriia</taxon>
        <taxon>Flavobacteriales</taxon>
        <taxon>Flavobacteriaceae</taxon>
        <taxon>Formosa</taxon>
    </lineage>
</organism>
<evidence type="ECO:0000313" key="2">
    <source>
        <dbReference type="Proteomes" id="UP000324550"/>
    </source>
</evidence>
<dbReference type="OrthoDB" id="1144359at2"/>
<gene>
    <name evidence="1" type="ORF">FVF61_01685</name>
</gene>
<dbReference type="InterPro" id="IPR036513">
    <property type="entry name" value="STAS_dom_sf"/>
</dbReference>
<name>A0A5D0GMH4_9FLAO</name>
<evidence type="ECO:0000313" key="1">
    <source>
        <dbReference type="EMBL" id="TYA58887.1"/>
    </source>
</evidence>
<dbReference type="RefSeq" id="WP_148452599.1">
    <property type="nucleotide sequence ID" value="NZ_VSFC01000012.1"/>
</dbReference>
<reference evidence="1 2" key="1">
    <citation type="submission" date="2019-08" db="EMBL/GenBank/DDBJ databases">
        <title>Formosa sediminis sp. nov., isolated from marine sediment.</title>
        <authorList>
            <person name="Cao W.R."/>
        </authorList>
    </citation>
    <scope>NUCLEOTIDE SEQUENCE [LARGE SCALE GENOMIC DNA]</scope>
    <source>
        <strain evidence="1 2">1494</strain>
    </source>
</reference>
<protein>
    <recommendedName>
        <fullName evidence="3">STAS/SEC14 domain-containing protein</fullName>
    </recommendedName>
</protein>